<sequence>MKTKMALLWLALISTTACTTNGKLEYEQGLELNNKQQYSQAIAYFEQALIKSPDNSLYQQKLNEAKSQLADELSQQVNLLLSKTPKHIKNFNQAEQIVAEVKSLDINQAELLTERLSDEKHQFIEAVNRDYQAIHESMHQQKWLQAQGLLNQLIKRYPDYKNTTQLLAQLTKNGSQDYLNQAKQAFDQENFEKVVVLAESALALNPELTQAEDLKTKAKTHNGADYFIQQAELAEKNKKWHQAETYYLKALEFSPNNASIQNKLKRIETNKELTLISQSNRYLADGYLYKAFLGYLKTQQYSFEKNAIQRNALKVFLSVKITARADHFLVNKQSGSAIFWLKTLQQIAPDANGLRNKLSTAEKSIQARLNSQISARQYFDNAQAENKLFPQVEAYTNAQYQAQANQQPSLALKAKSAIKQIYTQYQFQ</sequence>
<dbReference type="InterPro" id="IPR019734">
    <property type="entry name" value="TPR_rpt"/>
</dbReference>
<dbReference type="SUPFAM" id="SSF48452">
    <property type="entry name" value="TPR-like"/>
    <property type="match status" value="1"/>
</dbReference>
<protein>
    <recommendedName>
        <fullName evidence="5">Tetratricopeptide repeat protein</fullName>
    </recommendedName>
</protein>
<gene>
    <name evidence="3" type="ORF">OLW01_12695</name>
</gene>
<feature type="repeat" description="TPR" evidence="1">
    <location>
        <begin position="22"/>
        <end position="55"/>
    </location>
</feature>
<dbReference type="Proteomes" id="UP001163726">
    <property type="component" value="Chromosome"/>
</dbReference>
<dbReference type="InterPro" id="IPR011990">
    <property type="entry name" value="TPR-like_helical_dom_sf"/>
</dbReference>
<keyword evidence="2" id="KW-0732">Signal</keyword>
<feature type="signal peptide" evidence="2">
    <location>
        <begin position="1"/>
        <end position="19"/>
    </location>
</feature>
<accession>A0ABY7AMM8</accession>
<dbReference type="SMART" id="SM00028">
    <property type="entry name" value="TPR"/>
    <property type="match status" value="3"/>
</dbReference>
<proteinExistence type="predicted"/>
<organism evidence="3 4">
    <name type="scientific">Catenovulum adriaticum</name>
    <dbReference type="NCBI Taxonomy" id="2984846"/>
    <lineage>
        <taxon>Bacteria</taxon>
        <taxon>Pseudomonadati</taxon>
        <taxon>Pseudomonadota</taxon>
        <taxon>Gammaproteobacteria</taxon>
        <taxon>Alteromonadales</taxon>
        <taxon>Alteromonadaceae</taxon>
        <taxon>Catenovulum</taxon>
    </lineage>
</organism>
<evidence type="ECO:0000313" key="3">
    <source>
        <dbReference type="EMBL" id="WAJ69987.1"/>
    </source>
</evidence>
<feature type="repeat" description="TPR" evidence="1">
    <location>
        <begin position="224"/>
        <end position="257"/>
    </location>
</feature>
<dbReference type="PROSITE" id="PS50005">
    <property type="entry name" value="TPR"/>
    <property type="match status" value="2"/>
</dbReference>
<dbReference type="EMBL" id="CP109965">
    <property type="protein sequence ID" value="WAJ69987.1"/>
    <property type="molecule type" value="Genomic_DNA"/>
</dbReference>
<reference evidence="3" key="1">
    <citation type="submission" date="2022-10" db="EMBL/GenBank/DDBJ databases">
        <title>Catenovulum adriacola sp. nov. isolated in the Harbour of Susak.</title>
        <authorList>
            <person name="Schoch T."/>
            <person name="Reich S.J."/>
            <person name="Stoeferle S."/>
            <person name="Flaiz M."/>
            <person name="Kazda M."/>
            <person name="Riedel C.U."/>
            <person name="Duerre P."/>
        </authorList>
    </citation>
    <scope>NUCLEOTIDE SEQUENCE</scope>
    <source>
        <strain evidence="3">TS8</strain>
    </source>
</reference>
<feature type="chain" id="PRO_5047115962" description="Tetratricopeptide repeat protein" evidence="2">
    <location>
        <begin position="20"/>
        <end position="428"/>
    </location>
</feature>
<evidence type="ECO:0000313" key="4">
    <source>
        <dbReference type="Proteomes" id="UP001163726"/>
    </source>
</evidence>
<name>A0ABY7AMM8_9ALTE</name>
<evidence type="ECO:0000256" key="2">
    <source>
        <dbReference type="SAM" id="SignalP"/>
    </source>
</evidence>
<dbReference type="Gene3D" id="1.25.40.10">
    <property type="entry name" value="Tetratricopeptide repeat domain"/>
    <property type="match status" value="1"/>
</dbReference>
<keyword evidence="1" id="KW-0802">TPR repeat</keyword>
<keyword evidence="4" id="KW-1185">Reference proteome</keyword>
<evidence type="ECO:0000256" key="1">
    <source>
        <dbReference type="PROSITE-ProRule" id="PRU00339"/>
    </source>
</evidence>
<evidence type="ECO:0008006" key="5">
    <source>
        <dbReference type="Google" id="ProtNLM"/>
    </source>
</evidence>
<dbReference type="RefSeq" id="WP_268074286.1">
    <property type="nucleotide sequence ID" value="NZ_CP109965.1"/>
</dbReference>
<dbReference type="PROSITE" id="PS51257">
    <property type="entry name" value="PROKAR_LIPOPROTEIN"/>
    <property type="match status" value="1"/>
</dbReference>